<dbReference type="PANTHER" id="PTHR46179">
    <property type="entry name" value="ZINC FINGER PROTEIN"/>
    <property type="match status" value="1"/>
</dbReference>
<reference evidence="13" key="1">
    <citation type="submission" date="2013-03" db="EMBL/GenBank/DDBJ databases">
        <title>The Genome Sequence of Anopheles minimus MINIMUS1.</title>
        <authorList>
            <consortium name="The Broad Institute Genomics Platform"/>
            <person name="Neafsey D.E."/>
            <person name="Walton C."/>
            <person name="Walker B."/>
            <person name="Young S.K."/>
            <person name="Zeng Q."/>
            <person name="Gargeya S."/>
            <person name="Fitzgerald M."/>
            <person name="Haas B."/>
            <person name="Abouelleil A."/>
            <person name="Allen A.W."/>
            <person name="Alvarado L."/>
            <person name="Arachchi H.M."/>
            <person name="Berlin A.M."/>
            <person name="Chapman S.B."/>
            <person name="Gainer-Dewar J."/>
            <person name="Goldberg J."/>
            <person name="Griggs A."/>
            <person name="Gujja S."/>
            <person name="Hansen M."/>
            <person name="Howarth C."/>
            <person name="Imamovic A."/>
            <person name="Ireland A."/>
            <person name="Larimer J."/>
            <person name="McCowan C."/>
            <person name="Murphy C."/>
            <person name="Pearson M."/>
            <person name="Poon T.W."/>
            <person name="Priest M."/>
            <person name="Roberts A."/>
            <person name="Saif S."/>
            <person name="Shea T."/>
            <person name="Sisk P."/>
            <person name="Sykes S."/>
            <person name="Wortman J."/>
            <person name="Nusbaum C."/>
            <person name="Birren B."/>
        </authorList>
    </citation>
    <scope>NUCLEOTIDE SEQUENCE [LARGE SCALE GENOMIC DNA]</scope>
    <source>
        <strain evidence="13">MINIMUS1</strain>
    </source>
</reference>
<evidence type="ECO:0000313" key="13">
    <source>
        <dbReference type="Proteomes" id="UP000075920"/>
    </source>
</evidence>
<feature type="domain" description="C2H2-type" evidence="11">
    <location>
        <begin position="529"/>
        <end position="559"/>
    </location>
</feature>
<evidence type="ECO:0000256" key="9">
    <source>
        <dbReference type="ARBA" id="ARBA00023242"/>
    </source>
</evidence>
<comment type="subcellular location">
    <subcellularLocation>
        <location evidence="1">Nucleus</location>
    </subcellularLocation>
</comment>
<feature type="domain" description="C2H2-type" evidence="11">
    <location>
        <begin position="321"/>
        <end position="348"/>
    </location>
</feature>
<dbReference type="STRING" id="112268.A0A182VTD3"/>
<keyword evidence="8" id="KW-0804">Transcription</keyword>
<evidence type="ECO:0000256" key="2">
    <source>
        <dbReference type="ARBA" id="ARBA00022723"/>
    </source>
</evidence>
<evidence type="ECO:0000256" key="6">
    <source>
        <dbReference type="ARBA" id="ARBA00023015"/>
    </source>
</evidence>
<dbReference type="FunFam" id="3.30.160.60:FF:000446">
    <property type="entry name" value="Zinc finger protein"/>
    <property type="match status" value="2"/>
</dbReference>
<dbReference type="GO" id="GO:0043565">
    <property type="term" value="F:sequence-specific DNA binding"/>
    <property type="evidence" value="ECO:0007669"/>
    <property type="project" value="UniProtKB-ARBA"/>
</dbReference>
<dbReference type="FunFam" id="3.30.160.60:FF:001102">
    <property type="entry name" value="Transcription factor IIIA"/>
    <property type="match status" value="2"/>
</dbReference>
<dbReference type="PROSITE" id="PS50157">
    <property type="entry name" value="ZINC_FINGER_C2H2_2"/>
    <property type="match status" value="9"/>
</dbReference>
<dbReference type="Pfam" id="PF00096">
    <property type="entry name" value="zf-C2H2"/>
    <property type="match status" value="4"/>
</dbReference>
<feature type="domain" description="C2H2-type" evidence="11">
    <location>
        <begin position="349"/>
        <end position="379"/>
    </location>
</feature>
<evidence type="ECO:0000256" key="4">
    <source>
        <dbReference type="ARBA" id="ARBA00022771"/>
    </source>
</evidence>
<keyword evidence="3" id="KW-0677">Repeat</keyword>
<evidence type="ECO:0000313" key="12">
    <source>
        <dbReference type="EnsemblMetazoa" id="AMIN001324-PA"/>
    </source>
</evidence>
<accession>A0A182VTD3</accession>
<dbReference type="SMART" id="SM00355">
    <property type="entry name" value="ZnF_C2H2"/>
    <property type="match status" value="15"/>
</dbReference>
<proteinExistence type="predicted"/>
<evidence type="ECO:0000259" key="11">
    <source>
        <dbReference type="PROSITE" id="PS50157"/>
    </source>
</evidence>
<evidence type="ECO:0000256" key="1">
    <source>
        <dbReference type="ARBA" id="ARBA00004123"/>
    </source>
</evidence>
<dbReference type="InterPro" id="IPR013087">
    <property type="entry name" value="Znf_C2H2_type"/>
</dbReference>
<protein>
    <recommendedName>
        <fullName evidence="11">C2H2-type domain-containing protein</fullName>
    </recommendedName>
</protein>
<dbReference type="FunFam" id="3.30.160.60:FF:000690">
    <property type="entry name" value="Zinc finger protein 354C"/>
    <property type="match status" value="1"/>
</dbReference>
<dbReference type="Proteomes" id="UP000075920">
    <property type="component" value="Unassembled WGS sequence"/>
</dbReference>
<feature type="domain" description="C2H2-type" evidence="11">
    <location>
        <begin position="560"/>
        <end position="587"/>
    </location>
</feature>
<dbReference type="Gene3D" id="3.30.160.60">
    <property type="entry name" value="Classic Zinc Finger"/>
    <property type="match status" value="9"/>
</dbReference>
<feature type="domain" description="C2H2-type" evidence="11">
    <location>
        <begin position="218"/>
        <end position="241"/>
    </location>
</feature>
<dbReference type="GO" id="GO:0003712">
    <property type="term" value="F:transcription coregulator activity"/>
    <property type="evidence" value="ECO:0007669"/>
    <property type="project" value="TreeGrafter"/>
</dbReference>
<dbReference type="GO" id="GO:0040029">
    <property type="term" value="P:epigenetic regulation of gene expression"/>
    <property type="evidence" value="ECO:0007669"/>
    <property type="project" value="UniProtKB-ARBA"/>
</dbReference>
<keyword evidence="6" id="KW-0805">Transcription regulation</keyword>
<evidence type="ECO:0000256" key="5">
    <source>
        <dbReference type="ARBA" id="ARBA00022833"/>
    </source>
</evidence>
<dbReference type="GO" id="GO:0000785">
    <property type="term" value="C:chromatin"/>
    <property type="evidence" value="ECO:0007669"/>
    <property type="project" value="UniProtKB-ARBA"/>
</dbReference>
<organism evidence="12 13">
    <name type="scientific">Anopheles minimus</name>
    <dbReference type="NCBI Taxonomy" id="112268"/>
    <lineage>
        <taxon>Eukaryota</taxon>
        <taxon>Metazoa</taxon>
        <taxon>Ecdysozoa</taxon>
        <taxon>Arthropoda</taxon>
        <taxon>Hexapoda</taxon>
        <taxon>Insecta</taxon>
        <taxon>Pterygota</taxon>
        <taxon>Neoptera</taxon>
        <taxon>Endopterygota</taxon>
        <taxon>Diptera</taxon>
        <taxon>Nematocera</taxon>
        <taxon>Culicoidea</taxon>
        <taxon>Culicidae</taxon>
        <taxon>Anophelinae</taxon>
        <taxon>Anopheles</taxon>
    </lineage>
</organism>
<dbReference type="GO" id="GO:0008270">
    <property type="term" value="F:zinc ion binding"/>
    <property type="evidence" value="ECO:0007669"/>
    <property type="project" value="UniProtKB-KW"/>
</dbReference>
<dbReference type="PROSITE" id="PS00028">
    <property type="entry name" value="ZINC_FINGER_C2H2_1"/>
    <property type="match status" value="11"/>
</dbReference>
<feature type="domain" description="C2H2-type" evidence="11">
    <location>
        <begin position="501"/>
        <end position="528"/>
    </location>
</feature>
<dbReference type="FunFam" id="3.30.160.60:FF:000100">
    <property type="entry name" value="Zinc finger 45-like"/>
    <property type="match status" value="1"/>
</dbReference>
<name>A0A182VTD3_9DIPT</name>
<keyword evidence="5" id="KW-0862">Zinc</keyword>
<keyword evidence="2" id="KW-0479">Metal-binding</keyword>
<feature type="domain" description="C2H2-type" evidence="11">
    <location>
        <begin position="42"/>
        <end position="70"/>
    </location>
</feature>
<dbReference type="GO" id="GO:0006357">
    <property type="term" value="P:regulation of transcription by RNA polymerase II"/>
    <property type="evidence" value="ECO:0007669"/>
    <property type="project" value="TreeGrafter"/>
</dbReference>
<keyword evidence="7" id="KW-0238">DNA-binding</keyword>
<dbReference type="PANTHER" id="PTHR46179:SF13">
    <property type="entry name" value="C2H2-TYPE DOMAIN-CONTAINING PROTEIN"/>
    <property type="match status" value="1"/>
</dbReference>
<dbReference type="Pfam" id="PF13912">
    <property type="entry name" value="zf-C2H2_6"/>
    <property type="match status" value="3"/>
</dbReference>
<dbReference type="InterPro" id="IPR036236">
    <property type="entry name" value="Znf_C2H2_sf"/>
</dbReference>
<dbReference type="GO" id="GO:0003682">
    <property type="term" value="F:chromatin binding"/>
    <property type="evidence" value="ECO:0007669"/>
    <property type="project" value="UniProtKB-ARBA"/>
</dbReference>
<keyword evidence="9" id="KW-0539">Nucleus</keyword>
<dbReference type="AlphaFoldDB" id="A0A182VTD3"/>
<keyword evidence="4 10" id="KW-0863">Zinc-finger</keyword>
<evidence type="ECO:0000256" key="10">
    <source>
        <dbReference type="PROSITE-ProRule" id="PRU00042"/>
    </source>
</evidence>
<sequence>MEAKIGVDAITKALAQNTLQWQNILQQSNPERKVKASSRKQFGCDYCNRKFVYLTGLRRHVKKFHPDKIPLVPAEQTVVSAPSDMHPKTVDVVLKCKNCGQIFPDVKSFEAHSLRYNWEQLLIEVSLDTNENGMLLFAGQISIVVIHAAVACEFCDALFSDYASLFYHEAHHTPASGYACTFCKLNFPNLQAVLDHRAQCYECINFRTTRLLNVCILYSCNSCMATFATLPELYEHRYSNHHYFPRRNVALSKQDVQLDGLWLCCEICGFTIDNIYELFNHRNKVHSVAGIGERGVTEKPASTQRAVKRANKVESDHCRQFLCDKCGKTYTQSSHLWQHLRFHNGIRPFVCTVQGCTRRFTIRPDLNDHVRKCHTGERPYECDVCHKRFLTGSVYYQHRCNSCMATFATLPELYEHRYSNHHYFPRRNVALSKQDVQLDGLWLCCEICGFTIDNIYELFNHRNKVHSVAGIGERGVTEKPASTQRAVKRANKVESDHCRQFLCDKCGKTYTQSSHLWQHLRFHNGIRPFVCTVQGCTRRFTIRPDLNDHVRKCHTGERPYECDVCHKRFLTGSVYYQHRLIHRNERRHACNDCDSRFYRADALKNHRRIHTGEKPYACTHCDRKFRQRGDREKHVRVKHMKYR</sequence>
<feature type="domain" description="C2H2-type" evidence="11">
    <location>
        <begin position="588"/>
        <end position="615"/>
    </location>
</feature>
<evidence type="ECO:0000256" key="3">
    <source>
        <dbReference type="ARBA" id="ARBA00022737"/>
    </source>
</evidence>
<dbReference type="GO" id="GO:0005634">
    <property type="term" value="C:nucleus"/>
    <property type="evidence" value="ECO:0007669"/>
    <property type="project" value="UniProtKB-SubCell"/>
</dbReference>
<keyword evidence="13" id="KW-1185">Reference proteome</keyword>
<reference evidence="12" key="2">
    <citation type="submission" date="2020-05" db="UniProtKB">
        <authorList>
            <consortium name="EnsemblMetazoa"/>
        </authorList>
    </citation>
    <scope>IDENTIFICATION</scope>
    <source>
        <strain evidence="12">MINIMUS1</strain>
    </source>
</reference>
<dbReference type="FunFam" id="3.30.160.60:FF:000322">
    <property type="entry name" value="GDNF-inducible zinc finger protein 1"/>
    <property type="match status" value="2"/>
</dbReference>
<dbReference type="EnsemblMetazoa" id="AMIN001324-RA">
    <property type="protein sequence ID" value="AMIN001324-PA"/>
    <property type="gene ID" value="AMIN001324"/>
</dbReference>
<dbReference type="SUPFAM" id="SSF57667">
    <property type="entry name" value="beta-beta-alpha zinc fingers"/>
    <property type="match status" value="5"/>
</dbReference>
<dbReference type="VEuPathDB" id="VectorBase:AMIN001324"/>
<evidence type="ECO:0000256" key="8">
    <source>
        <dbReference type="ARBA" id="ARBA00023163"/>
    </source>
</evidence>
<dbReference type="InterPro" id="IPR051061">
    <property type="entry name" value="Zinc_finger_trans_reg"/>
</dbReference>
<feature type="domain" description="C2H2-type" evidence="11">
    <location>
        <begin position="616"/>
        <end position="643"/>
    </location>
</feature>
<evidence type="ECO:0000256" key="7">
    <source>
        <dbReference type="ARBA" id="ARBA00023125"/>
    </source>
</evidence>